<reference evidence="1 2" key="1">
    <citation type="submission" date="2020-03" db="EMBL/GenBank/DDBJ databases">
        <title>Metabolic flexibility allows generalist bacteria to become dominant in a frequently disturbed ecosystem.</title>
        <authorList>
            <person name="Chen Y.-J."/>
            <person name="Leung P.M."/>
            <person name="Bay S.K."/>
            <person name="Hugenholtz P."/>
            <person name="Kessler A.J."/>
            <person name="Shelley G."/>
            <person name="Waite D.W."/>
            <person name="Cook P.L."/>
            <person name="Greening C."/>
        </authorList>
    </citation>
    <scope>NUCLEOTIDE SEQUENCE [LARGE SCALE GENOMIC DNA]</scope>
    <source>
        <strain evidence="1">SS_bin_28</strain>
    </source>
</reference>
<gene>
    <name evidence="1" type="ORF">HKN21_02235</name>
</gene>
<evidence type="ECO:0000313" key="1">
    <source>
        <dbReference type="EMBL" id="NNF05557.1"/>
    </source>
</evidence>
<proteinExistence type="predicted"/>
<evidence type="ECO:0000313" key="2">
    <source>
        <dbReference type="Proteomes" id="UP000547674"/>
    </source>
</evidence>
<dbReference type="SUPFAM" id="SSF46785">
    <property type="entry name" value="Winged helix' DNA-binding domain"/>
    <property type="match status" value="1"/>
</dbReference>
<protein>
    <recommendedName>
        <fullName evidence="3">ArsR family transcriptional regulator</fullName>
    </recommendedName>
</protein>
<dbReference type="EMBL" id="JABDJR010000077">
    <property type="protein sequence ID" value="NNF05557.1"/>
    <property type="molecule type" value="Genomic_DNA"/>
</dbReference>
<name>A0A7Y2H1E8_UNCEI</name>
<organism evidence="1 2">
    <name type="scientific">Eiseniibacteriota bacterium</name>
    <dbReference type="NCBI Taxonomy" id="2212470"/>
    <lineage>
        <taxon>Bacteria</taxon>
        <taxon>Candidatus Eiseniibacteriota</taxon>
    </lineage>
</organism>
<dbReference type="InterPro" id="IPR036390">
    <property type="entry name" value="WH_DNA-bd_sf"/>
</dbReference>
<dbReference type="AlphaFoldDB" id="A0A7Y2H1E8"/>
<comment type="caution">
    <text evidence="1">The sequence shown here is derived from an EMBL/GenBank/DDBJ whole genome shotgun (WGS) entry which is preliminary data.</text>
</comment>
<sequence>MLKTSPNKLLGSRRRTETLILVALLEESYPSELARLLSAPLYSIQKVVDALDVEGVLATRRVGTERRVSLNPRYLAAKELRQLLLRLAKAEPSLEKIAASVRRRPRRKGKAV</sequence>
<accession>A0A7Y2H1E8</accession>
<dbReference type="Proteomes" id="UP000547674">
    <property type="component" value="Unassembled WGS sequence"/>
</dbReference>
<evidence type="ECO:0008006" key="3">
    <source>
        <dbReference type="Google" id="ProtNLM"/>
    </source>
</evidence>